<dbReference type="FunCoup" id="A0A1U8A230">
    <property type="interactions" value="199"/>
</dbReference>
<dbReference type="eggNOG" id="ENOG502QR3G">
    <property type="taxonomic scope" value="Eukaryota"/>
</dbReference>
<dbReference type="OrthoDB" id="784548at2759"/>
<dbReference type="OMA" id="FWEKHLW"/>
<gene>
    <name evidence="7" type="primary">LOC104595929</name>
</gene>
<evidence type="ECO:0000256" key="2">
    <source>
        <dbReference type="ARBA" id="ARBA00022552"/>
    </source>
</evidence>
<keyword evidence="4" id="KW-0808">Transferase</keyword>
<sequence>MSIGSCNKFVSFSLALSLPTFVKQLATSKITFCYSYNINRKYLTTTRCFNYPHLETLNSRQKEQICIYVDALLQWNQRMNLTAVKETSEVMERHVEDSLAIIPPIQNYYLSNCSSSCDNISLVDVGSGPGLPGLIIAIACPGWKVTLLESMNKRCLFLEHAVGLTGLSNVQILRARAESVGQNLDFREMYDVAVARAVAEMRILAEYCLPLVRVGGLFVAAKGHEPQDEIRKAEKAIHLMGASILQLFSVESHSPHGQRTAIVCLKDRPTPRKYPRDPGTPTKLPL</sequence>
<dbReference type="FunFam" id="3.40.50.150:FF:000041">
    <property type="entry name" value="Ribosomal RNA small subunit methyltransferase G"/>
    <property type="match status" value="1"/>
</dbReference>
<dbReference type="Proteomes" id="UP000189703">
    <property type="component" value="Unplaced"/>
</dbReference>
<dbReference type="KEGG" id="nnu:104595929"/>
<evidence type="ECO:0000256" key="5">
    <source>
        <dbReference type="ARBA" id="ARBA00022691"/>
    </source>
</evidence>
<dbReference type="GO" id="GO:0005829">
    <property type="term" value="C:cytosol"/>
    <property type="evidence" value="ECO:0000318"/>
    <property type="project" value="GO_Central"/>
</dbReference>
<dbReference type="Gene3D" id="3.40.50.150">
    <property type="entry name" value="Vaccinia Virus protein VP39"/>
    <property type="match status" value="1"/>
</dbReference>
<evidence type="ECO:0000256" key="4">
    <source>
        <dbReference type="ARBA" id="ARBA00022679"/>
    </source>
</evidence>
<keyword evidence="5" id="KW-0949">S-adenosyl-L-methionine</keyword>
<evidence type="ECO:0000256" key="1">
    <source>
        <dbReference type="ARBA" id="ARBA00022490"/>
    </source>
</evidence>
<proteinExistence type="inferred from homology"/>
<reference evidence="7" key="1">
    <citation type="submission" date="2025-08" db="UniProtKB">
        <authorList>
            <consortium name="RefSeq"/>
        </authorList>
    </citation>
    <scope>IDENTIFICATION</scope>
</reference>
<dbReference type="GeneID" id="104595929"/>
<dbReference type="STRING" id="4432.A0A1U8A230"/>
<dbReference type="SUPFAM" id="SSF53335">
    <property type="entry name" value="S-adenosyl-L-methionine-dependent methyltransferases"/>
    <property type="match status" value="1"/>
</dbReference>
<dbReference type="InParanoid" id="A0A1U8A230"/>
<dbReference type="AlphaFoldDB" id="A0A1U8A230"/>
<keyword evidence="2" id="KW-0698">rRNA processing</keyword>
<dbReference type="Pfam" id="PF02527">
    <property type="entry name" value="GidB"/>
    <property type="match status" value="1"/>
</dbReference>
<dbReference type="InterPro" id="IPR003682">
    <property type="entry name" value="rRNA_ssu_MeTfrase_G"/>
</dbReference>
<keyword evidence="1" id="KW-0963">Cytoplasm</keyword>
<dbReference type="HAMAP" id="MF_00074">
    <property type="entry name" value="16SrRNA_methyltr_G"/>
    <property type="match status" value="1"/>
</dbReference>
<dbReference type="PANTHER" id="PTHR31760:SF0">
    <property type="entry name" value="S-ADENOSYL-L-METHIONINE-DEPENDENT METHYLTRANSFERASES SUPERFAMILY PROTEIN"/>
    <property type="match status" value="1"/>
</dbReference>
<dbReference type="PANTHER" id="PTHR31760">
    <property type="entry name" value="S-ADENOSYL-L-METHIONINE-DEPENDENT METHYLTRANSFERASES SUPERFAMILY PROTEIN"/>
    <property type="match status" value="1"/>
</dbReference>
<dbReference type="GO" id="GO:0070043">
    <property type="term" value="F:rRNA (guanine-N7-)-methyltransferase activity"/>
    <property type="evidence" value="ECO:0000318"/>
    <property type="project" value="GO_Central"/>
</dbReference>
<evidence type="ECO:0000313" key="7">
    <source>
        <dbReference type="RefSeq" id="XP_010255186.1"/>
    </source>
</evidence>
<evidence type="ECO:0000256" key="3">
    <source>
        <dbReference type="ARBA" id="ARBA00022603"/>
    </source>
</evidence>
<accession>A0A1U8A230</accession>
<protein>
    <submittedName>
        <fullName evidence="7">Uncharacterized protein LOC104595929 isoform X1</fullName>
    </submittedName>
</protein>
<keyword evidence="6" id="KW-1185">Reference proteome</keyword>
<dbReference type="RefSeq" id="XP_010255186.1">
    <property type="nucleotide sequence ID" value="XM_010256884.2"/>
</dbReference>
<evidence type="ECO:0000313" key="6">
    <source>
        <dbReference type="Proteomes" id="UP000189703"/>
    </source>
</evidence>
<name>A0A1U8A230_NELNU</name>
<organism evidence="6 7">
    <name type="scientific">Nelumbo nucifera</name>
    <name type="common">Sacred lotus</name>
    <dbReference type="NCBI Taxonomy" id="4432"/>
    <lineage>
        <taxon>Eukaryota</taxon>
        <taxon>Viridiplantae</taxon>
        <taxon>Streptophyta</taxon>
        <taxon>Embryophyta</taxon>
        <taxon>Tracheophyta</taxon>
        <taxon>Spermatophyta</taxon>
        <taxon>Magnoliopsida</taxon>
        <taxon>Proteales</taxon>
        <taxon>Nelumbonaceae</taxon>
        <taxon>Nelumbo</taxon>
    </lineage>
</organism>
<dbReference type="InterPro" id="IPR029063">
    <property type="entry name" value="SAM-dependent_MTases_sf"/>
</dbReference>
<keyword evidence="3" id="KW-0489">Methyltransferase</keyword>
<dbReference type="NCBIfam" id="TIGR00138">
    <property type="entry name" value="rsmG_gidB"/>
    <property type="match status" value="1"/>
</dbReference>